<dbReference type="GO" id="GO:0004729">
    <property type="term" value="F:oxygen-dependent protoporphyrinogen oxidase activity"/>
    <property type="evidence" value="ECO:0007669"/>
    <property type="project" value="UniProtKB-UniRule"/>
</dbReference>
<dbReference type="PANTHER" id="PTHR42923">
    <property type="entry name" value="PROTOPORPHYRINOGEN OXIDASE"/>
    <property type="match status" value="1"/>
</dbReference>
<dbReference type="AlphaFoldDB" id="A0A8T6R8J3"/>
<dbReference type="EC" id="1.3.3.15" evidence="6 12"/>
<comment type="function">
    <text evidence="3 12">Involved in coproporphyrin-dependent heme b biosynthesis. Catalyzes the oxidation of coproporphyrinogen III to coproporphyrin III.</text>
</comment>
<dbReference type="GO" id="GO:0006783">
    <property type="term" value="P:heme biosynthetic process"/>
    <property type="evidence" value="ECO:0007669"/>
    <property type="project" value="UniProtKB-UniRule"/>
</dbReference>
<evidence type="ECO:0000313" key="14">
    <source>
        <dbReference type="EMBL" id="NHA70307.1"/>
    </source>
</evidence>
<dbReference type="PANTHER" id="PTHR42923:SF3">
    <property type="entry name" value="PROTOPORPHYRINOGEN OXIDASE"/>
    <property type="match status" value="1"/>
</dbReference>
<dbReference type="Pfam" id="PF01593">
    <property type="entry name" value="Amino_oxidase"/>
    <property type="match status" value="1"/>
</dbReference>
<protein>
    <recommendedName>
        <fullName evidence="7 12">Coproporphyrinogen III oxidase</fullName>
        <ecNumber evidence="6 12">1.3.3.15</ecNumber>
    </recommendedName>
</protein>
<dbReference type="NCBIfam" id="TIGR00562">
    <property type="entry name" value="proto_IX_ox"/>
    <property type="match status" value="1"/>
</dbReference>
<reference evidence="14" key="1">
    <citation type="submission" date="2020-03" db="EMBL/GenBank/DDBJ databases">
        <title>Phycicoccus flavus sp. nov., a novel endophytic actinobacterium isolated from branch of Kandelia candel.</title>
        <authorList>
            <person name="Tuo L."/>
        </authorList>
    </citation>
    <scope>NUCLEOTIDE SEQUENCE</scope>
    <source>
        <strain evidence="14">CMS6Z-2</strain>
    </source>
</reference>
<evidence type="ECO:0000256" key="10">
    <source>
        <dbReference type="ARBA" id="ARBA00023002"/>
    </source>
</evidence>
<keyword evidence="11 12" id="KW-0350">Heme biosynthesis</keyword>
<comment type="catalytic activity">
    <reaction evidence="1">
        <text>coproporphyrinogen III + 3 O2 = coproporphyrin III + 3 H2O2</text>
        <dbReference type="Rhea" id="RHEA:43436"/>
        <dbReference type="ChEBI" id="CHEBI:15379"/>
        <dbReference type="ChEBI" id="CHEBI:16240"/>
        <dbReference type="ChEBI" id="CHEBI:57309"/>
        <dbReference type="ChEBI" id="CHEBI:131725"/>
        <dbReference type="EC" id="1.3.3.15"/>
    </reaction>
    <physiologicalReaction direction="left-to-right" evidence="1">
        <dbReference type="Rhea" id="RHEA:43437"/>
    </physiologicalReaction>
</comment>
<organism evidence="14 15">
    <name type="scientific">Phycicoccus flavus</name>
    <dbReference type="NCBI Taxonomy" id="2502783"/>
    <lineage>
        <taxon>Bacteria</taxon>
        <taxon>Bacillati</taxon>
        <taxon>Actinomycetota</taxon>
        <taxon>Actinomycetes</taxon>
        <taxon>Micrococcales</taxon>
        <taxon>Intrasporangiaceae</taxon>
        <taxon>Phycicoccus</taxon>
    </lineage>
</organism>
<evidence type="ECO:0000256" key="12">
    <source>
        <dbReference type="RuleBase" id="RU364052"/>
    </source>
</evidence>
<comment type="cofactor">
    <cofactor evidence="2 12">
        <name>FAD</name>
        <dbReference type="ChEBI" id="CHEBI:57692"/>
    </cofactor>
</comment>
<keyword evidence="15" id="KW-1185">Reference proteome</keyword>
<name>A0A8T6R8J3_9MICO</name>
<dbReference type="Gene3D" id="3.90.660.20">
    <property type="entry name" value="Protoporphyrinogen oxidase, mitochondrial, domain 2"/>
    <property type="match status" value="1"/>
</dbReference>
<dbReference type="InterPro" id="IPR036188">
    <property type="entry name" value="FAD/NAD-bd_sf"/>
</dbReference>
<dbReference type="InterPro" id="IPR050464">
    <property type="entry name" value="Zeta_carotene_desat/Oxidored"/>
</dbReference>
<dbReference type="GO" id="GO:0005737">
    <property type="term" value="C:cytoplasm"/>
    <property type="evidence" value="ECO:0007669"/>
    <property type="project" value="UniProtKB-SubCell"/>
</dbReference>
<dbReference type="Gene3D" id="3.50.50.60">
    <property type="entry name" value="FAD/NAD(P)-binding domain"/>
    <property type="match status" value="1"/>
</dbReference>
<dbReference type="Gene3D" id="1.10.3110.10">
    <property type="entry name" value="protoporphyrinogen ix oxidase, domain 3"/>
    <property type="match status" value="1"/>
</dbReference>
<gene>
    <name evidence="14" type="primary">hemG</name>
    <name evidence="14" type="ORF">EPD83_019985</name>
</gene>
<keyword evidence="8 12" id="KW-0285">Flavoprotein</keyword>
<comment type="similarity">
    <text evidence="5 12">Belongs to the protoporphyrinogen/coproporphyrinogen oxidase family. Coproporphyrinogen III oxidase subfamily.</text>
</comment>
<keyword evidence="12" id="KW-0963">Cytoplasm</keyword>
<dbReference type="EMBL" id="SAYU02000128">
    <property type="protein sequence ID" value="NHA70307.1"/>
    <property type="molecule type" value="Genomic_DNA"/>
</dbReference>
<evidence type="ECO:0000256" key="6">
    <source>
        <dbReference type="ARBA" id="ARBA00012402"/>
    </source>
</evidence>
<evidence type="ECO:0000256" key="2">
    <source>
        <dbReference type="ARBA" id="ARBA00001974"/>
    </source>
</evidence>
<evidence type="ECO:0000256" key="1">
    <source>
        <dbReference type="ARBA" id="ARBA00001755"/>
    </source>
</evidence>
<evidence type="ECO:0000256" key="3">
    <source>
        <dbReference type="ARBA" id="ARBA00002185"/>
    </source>
</evidence>
<dbReference type="Proteomes" id="UP000287866">
    <property type="component" value="Unassembled WGS sequence"/>
</dbReference>
<dbReference type="InterPro" id="IPR002937">
    <property type="entry name" value="Amino_oxidase"/>
</dbReference>
<evidence type="ECO:0000256" key="7">
    <source>
        <dbReference type="ARBA" id="ARBA00019046"/>
    </source>
</evidence>
<dbReference type="SUPFAM" id="SSF54373">
    <property type="entry name" value="FAD-linked reductases, C-terminal domain"/>
    <property type="match status" value="1"/>
</dbReference>
<keyword evidence="10 12" id="KW-0560">Oxidoreductase</keyword>
<keyword evidence="9 12" id="KW-0274">FAD</keyword>
<evidence type="ECO:0000256" key="11">
    <source>
        <dbReference type="ARBA" id="ARBA00023133"/>
    </source>
</evidence>
<comment type="subcellular location">
    <subcellularLocation>
        <location evidence="12">Cytoplasm</location>
    </subcellularLocation>
</comment>
<evidence type="ECO:0000313" key="15">
    <source>
        <dbReference type="Proteomes" id="UP000287866"/>
    </source>
</evidence>
<comment type="caution">
    <text evidence="14">The sequence shown here is derived from an EMBL/GenBank/DDBJ whole genome shotgun (WGS) entry which is preliminary data.</text>
</comment>
<evidence type="ECO:0000256" key="4">
    <source>
        <dbReference type="ARBA" id="ARBA00004744"/>
    </source>
</evidence>
<proteinExistence type="inferred from homology"/>
<comment type="pathway">
    <text evidence="4 12">Porphyrin-containing compound metabolism; protoheme biosynthesis.</text>
</comment>
<evidence type="ECO:0000259" key="13">
    <source>
        <dbReference type="Pfam" id="PF01593"/>
    </source>
</evidence>
<accession>A0A8T6R8J3</accession>
<sequence>MLEAGEELGGKLRLATVAGHRVDVGAEAMLAVRPEGTAFVERLGAGADLVTPATTAARVYSRGALHPLPTATLMGVPTDPSGALGVLTADEVARAADERPWPGGGVEGDVTVGEYVGARLGRAVVDRLVEPLLGGVYAGHADRLSLRATMPVLWDRARAGTSLLEPVPPRVDADGSRRPPFAGLRGGLGRIPELAAEALRSRGALVRTRAVVRGLERSGEGWRLVVGSAADPVAVGADAVVLALPPAPASRLLRATAPAAASALGEVATASMAVVTLAVRRSGTPALPGSGFLVPPVEGRAVKGSTFSAAKWAWVDELSPDVLYLRASIGRAGDEAVLQRDDADLVTLAVAEVGDLLGTPLGPVVDHHVQRWGGALPQYAVGHVDRVTAVRADVARLPGLEVAGAAYDGVGVPAVLASAHRAAAGVTDHLTRTTPVPGESR</sequence>
<evidence type="ECO:0000256" key="8">
    <source>
        <dbReference type="ARBA" id="ARBA00022630"/>
    </source>
</evidence>
<evidence type="ECO:0000256" key="9">
    <source>
        <dbReference type="ARBA" id="ARBA00022827"/>
    </source>
</evidence>
<feature type="domain" description="Amine oxidase" evidence="13">
    <location>
        <begin position="2"/>
        <end position="426"/>
    </location>
</feature>
<dbReference type="SUPFAM" id="SSF51905">
    <property type="entry name" value="FAD/NAD(P)-binding domain"/>
    <property type="match status" value="1"/>
</dbReference>
<evidence type="ECO:0000256" key="5">
    <source>
        <dbReference type="ARBA" id="ARBA00008310"/>
    </source>
</evidence>
<dbReference type="InterPro" id="IPR004572">
    <property type="entry name" value="Protoporphyrinogen_oxidase"/>
</dbReference>